<sequence length="118" mass="12974">MTISNQTDQSWDPAPTLSMVSYCKEMAPNMDLAKVAVLLHLANEPGCTSRYLTEKMDVNQSTISRIVGYLGRGDARSKYGGLGWVSSHPDPEDPRKHRHDLTSAGKAVVIQLLAQPHL</sequence>
<evidence type="ECO:0000313" key="2">
    <source>
        <dbReference type="EMBL" id="CTQ44785.1"/>
    </source>
</evidence>
<dbReference type="InterPro" id="IPR036390">
    <property type="entry name" value="WH_DNA-bd_sf"/>
</dbReference>
<dbReference type="Proteomes" id="UP000048926">
    <property type="component" value="Unassembled WGS sequence"/>
</dbReference>
<protein>
    <recommendedName>
        <fullName evidence="1">HTH marR-type domain-containing protein</fullName>
    </recommendedName>
</protein>
<dbReference type="InterPro" id="IPR036388">
    <property type="entry name" value="WH-like_DNA-bd_sf"/>
</dbReference>
<dbReference type="AlphaFoldDB" id="A0A0M6Y3U8"/>
<dbReference type="InterPro" id="IPR000835">
    <property type="entry name" value="HTH_MarR-typ"/>
</dbReference>
<dbReference type="SUPFAM" id="SSF46785">
    <property type="entry name" value="Winged helix' DNA-binding domain"/>
    <property type="match status" value="1"/>
</dbReference>
<reference evidence="3" key="1">
    <citation type="submission" date="2015-07" db="EMBL/GenBank/DDBJ databases">
        <authorList>
            <person name="Rodrigo-Torres Lidia"/>
            <person name="Arahal R.David."/>
        </authorList>
    </citation>
    <scope>NUCLEOTIDE SEQUENCE [LARGE SCALE GENOMIC DNA]</scope>
    <source>
        <strain evidence="3">CECT 4801</strain>
    </source>
</reference>
<evidence type="ECO:0000259" key="1">
    <source>
        <dbReference type="Pfam" id="PF12802"/>
    </source>
</evidence>
<dbReference type="GO" id="GO:0003700">
    <property type="term" value="F:DNA-binding transcription factor activity"/>
    <property type="evidence" value="ECO:0007669"/>
    <property type="project" value="InterPro"/>
</dbReference>
<organism evidence="2 3">
    <name type="scientific">Roseibium aggregatum</name>
    <dbReference type="NCBI Taxonomy" id="187304"/>
    <lineage>
        <taxon>Bacteria</taxon>
        <taxon>Pseudomonadati</taxon>
        <taxon>Pseudomonadota</taxon>
        <taxon>Alphaproteobacteria</taxon>
        <taxon>Hyphomicrobiales</taxon>
        <taxon>Stappiaceae</taxon>
        <taxon>Roseibium</taxon>
    </lineage>
</organism>
<evidence type="ECO:0000313" key="3">
    <source>
        <dbReference type="Proteomes" id="UP000048926"/>
    </source>
</evidence>
<dbReference type="Pfam" id="PF12802">
    <property type="entry name" value="MarR_2"/>
    <property type="match status" value="1"/>
</dbReference>
<name>A0A0M6Y3U8_9HYPH</name>
<dbReference type="OrthoDB" id="7875357at2"/>
<accession>A0A0M6Y3U8</accession>
<proteinExistence type="predicted"/>
<dbReference type="Gene3D" id="1.10.10.10">
    <property type="entry name" value="Winged helix-like DNA-binding domain superfamily/Winged helix DNA-binding domain"/>
    <property type="match status" value="1"/>
</dbReference>
<keyword evidence="3" id="KW-1185">Reference proteome</keyword>
<dbReference type="RefSeq" id="WP_145903665.1">
    <property type="nucleotide sequence ID" value="NZ_CXST01000002.1"/>
</dbReference>
<gene>
    <name evidence="2" type="ORF">LAL4801_03232</name>
</gene>
<feature type="domain" description="HTH marR-type" evidence="1">
    <location>
        <begin position="30"/>
        <end position="70"/>
    </location>
</feature>
<dbReference type="EMBL" id="CXST01000002">
    <property type="protein sequence ID" value="CTQ44785.1"/>
    <property type="molecule type" value="Genomic_DNA"/>
</dbReference>